<protein>
    <submittedName>
        <fullName evidence="2">2-PD dehydrogenase</fullName>
    </submittedName>
</protein>
<accession>A0ABP0PJ55</accession>
<evidence type="ECO:0000313" key="3">
    <source>
        <dbReference type="Proteomes" id="UP001642464"/>
    </source>
</evidence>
<feature type="domain" description="FAD-binding" evidence="1">
    <location>
        <begin position="128"/>
        <end position="159"/>
    </location>
</feature>
<keyword evidence="3" id="KW-1185">Reference proteome</keyword>
<dbReference type="InterPro" id="IPR002938">
    <property type="entry name" value="FAD-bd"/>
</dbReference>
<evidence type="ECO:0000313" key="2">
    <source>
        <dbReference type="EMBL" id="CAK9076047.1"/>
    </source>
</evidence>
<dbReference type="EMBL" id="CAXAMM010036648">
    <property type="protein sequence ID" value="CAK9076047.1"/>
    <property type="molecule type" value="Genomic_DNA"/>
</dbReference>
<dbReference type="Proteomes" id="UP001642464">
    <property type="component" value="Unassembled WGS sequence"/>
</dbReference>
<dbReference type="SUPFAM" id="SSF51905">
    <property type="entry name" value="FAD/NAD(P)-binding domain"/>
    <property type="match status" value="1"/>
</dbReference>
<organism evidence="2 3">
    <name type="scientific">Durusdinium trenchii</name>
    <dbReference type="NCBI Taxonomy" id="1381693"/>
    <lineage>
        <taxon>Eukaryota</taxon>
        <taxon>Sar</taxon>
        <taxon>Alveolata</taxon>
        <taxon>Dinophyceae</taxon>
        <taxon>Suessiales</taxon>
        <taxon>Symbiodiniaceae</taxon>
        <taxon>Durusdinium</taxon>
    </lineage>
</organism>
<reference evidence="2 3" key="1">
    <citation type="submission" date="2024-02" db="EMBL/GenBank/DDBJ databases">
        <authorList>
            <person name="Chen Y."/>
            <person name="Shah S."/>
            <person name="Dougan E. K."/>
            <person name="Thang M."/>
            <person name="Chan C."/>
        </authorList>
    </citation>
    <scope>NUCLEOTIDE SEQUENCE [LARGE SCALE GENOMIC DNA]</scope>
</reference>
<dbReference type="Gene3D" id="3.50.50.60">
    <property type="entry name" value="FAD/NAD(P)-binding domain"/>
    <property type="match status" value="1"/>
</dbReference>
<sequence length="304" mass="33118">MARILRPGGRLILSASAVFSFHGGRDNYYHFTPAGLESVLGDDLDLVEMRGSTGPFETLGVLAQRIALQCDVFPPVRPFLDRLTTTIPRSDLHFSRQYDNMAKLEPVDPAVGVMPAALIVDVTARTIETQVAVIGSGPGGAEVAIQLARRGIRVTVLESGLDMFDPFANALNEAEYVGRQHRNADTPEQFQQYLPADYQGLNRVREFGGTGNTWTGKWRSFSAADVAPRAWVPHSGWPIDYGDLDAAYREVIAAYGLQLGADHPRDAALTRGARAFADAGFGVVEYYNQGKTYRSKDALLAAEG</sequence>
<gene>
    <name evidence="2" type="ORF">SCF082_LOCUS36729</name>
</gene>
<proteinExistence type="predicted"/>
<dbReference type="InterPro" id="IPR036188">
    <property type="entry name" value="FAD/NAD-bd_sf"/>
</dbReference>
<evidence type="ECO:0000259" key="1">
    <source>
        <dbReference type="Pfam" id="PF01494"/>
    </source>
</evidence>
<dbReference type="Pfam" id="PF01494">
    <property type="entry name" value="FAD_binding_3"/>
    <property type="match status" value="1"/>
</dbReference>
<feature type="non-terminal residue" evidence="2">
    <location>
        <position position="304"/>
    </location>
</feature>
<comment type="caution">
    <text evidence="2">The sequence shown here is derived from an EMBL/GenBank/DDBJ whole genome shotgun (WGS) entry which is preliminary data.</text>
</comment>
<dbReference type="PRINTS" id="PR00469">
    <property type="entry name" value="PNDRDTASEII"/>
</dbReference>
<name>A0ABP0PJ55_9DINO</name>